<feature type="signal peptide" evidence="2">
    <location>
        <begin position="1"/>
        <end position="42"/>
    </location>
</feature>
<protein>
    <recommendedName>
        <fullName evidence="5">Retrotransposon gag domain-containing protein</fullName>
    </recommendedName>
</protein>
<feature type="non-terminal residue" evidence="3">
    <location>
        <position position="518"/>
    </location>
</feature>
<evidence type="ECO:0000256" key="1">
    <source>
        <dbReference type="SAM" id="MobiDB-lite"/>
    </source>
</evidence>
<feature type="chain" id="PRO_5017414438" description="Retrotransposon gag domain-containing protein" evidence="2">
    <location>
        <begin position="43"/>
        <end position="518"/>
    </location>
</feature>
<keyword evidence="4" id="KW-1185">Reference proteome</keyword>
<evidence type="ECO:0000313" key="3">
    <source>
        <dbReference type="EMBL" id="GBG90876.1"/>
    </source>
</evidence>
<dbReference type="EMBL" id="BFEA01000849">
    <property type="protein sequence ID" value="GBG90876.1"/>
    <property type="molecule type" value="Genomic_DNA"/>
</dbReference>
<organism evidence="3 4">
    <name type="scientific">Chara braunii</name>
    <name type="common">Braun's stonewort</name>
    <dbReference type="NCBI Taxonomy" id="69332"/>
    <lineage>
        <taxon>Eukaryota</taxon>
        <taxon>Viridiplantae</taxon>
        <taxon>Streptophyta</taxon>
        <taxon>Charophyceae</taxon>
        <taxon>Charales</taxon>
        <taxon>Characeae</taxon>
        <taxon>Chara</taxon>
    </lineage>
</organism>
<gene>
    <name evidence="3" type="ORF">CBR_g51382</name>
</gene>
<evidence type="ECO:0000313" key="4">
    <source>
        <dbReference type="Proteomes" id="UP000265515"/>
    </source>
</evidence>
<dbReference type="Gramene" id="GBG90876">
    <property type="protein sequence ID" value="GBG90876"/>
    <property type="gene ID" value="CBR_g51382"/>
</dbReference>
<comment type="caution">
    <text evidence="3">The sequence shown here is derived from an EMBL/GenBank/DDBJ whole genome shotgun (WGS) entry which is preliminary data.</text>
</comment>
<dbReference type="AlphaFoldDB" id="A0A388M8K5"/>
<feature type="compositionally biased region" description="Polar residues" evidence="1">
    <location>
        <begin position="211"/>
        <end position="225"/>
    </location>
</feature>
<evidence type="ECO:0000256" key="2">
    <source>
        <dbReference type="SAM" id="SignalP"/>
    </source>
</evidence>
<reference evidence="3 4" key="1">
    <citation type="journal article" date="2018" name="Cell">
        <title>The Chara Genome: Secondary Complexity and Implications for Plant Terrestrialization.</title>
        <authorList>
            <person name="Nishiyama T."/>
            <person name="Sakayama H."/>
            <person name="Vries J.D."/>
            <person name="Buschmann H."/>
            <person name="Saint-Marcoux D."/>
            <person name="Ullrich K.K."/>
            <person name="Haas F.B."/>
            <person name="Vanderstraeten L."/>
            <person name="Becker D."/>
            <person name="Lang D."/>
            <person name="Vosolsobe S."/>
            <person name="Rombauts S."/>
            <person name="Wilhelmsson P.K.I."/>
            <person name="Janitza P."/>
            <person name="Kern R."/>
            <person name="Heyl A."/>
            <person name="Rumpler F."/>
            <person name="Villalobos L.I.A.C."/>
            <person name="Clay J.M."/>
            <person name="Skokan R."/>
            <person name="Toyoda A."/>
            <person name="Suzuki Y."/>
            <person name="Kagoshima H."/>
            <person name="Schijlen E."/>
            <person name="Tajeshwar N."/>
            <person name="Catarino B."/>
            <person name="Hetherington A.J."/>
            <person name="Saltykova A."/>
            <person name="Bonnot C."/>
            <person name="Breuninger H."/>
            <person name="Symeonidi A."/>
            <person name="Radhakrishnan G.V."/>
            <person name="Van Nieuwerburgh F."/>
            <person name="Deforce D."/>
            <person name="Chang C."/>
            <person name="Karol K.G."/>
            <person name="Hedrich R."/>
            <person name="Ulvskov P."/>
            <person name="Glockner G."/>
            <person name="Delwiche C.F."/>
            <person name="Petrasek J."/>
            <person name="Van de Peer Y."/>
            <person name="Friml J."/>
            <person name="Beilby M."/>
            <person name="Dolan L."/>
            <person name="Kohara Y."/>
            <person name="Sugano S."/>
            <person name="Fujiyama A."/>
            <person name="Delaux P.-M."/>
            <person name="Quint M."/>
            <person name="TheiBen G."/>
            <person name="Hagemann M."/>
            <person name="Harholt J."/>
            <person name="Dunand C."/>
            <person name="Zachgo S."/>
            <person name="Langdale J."/>
            <person name="Maumus F."/>
            <person name="Straeten D.V.D."/>
            <person name="Gould S.B."/>
            <person name="Rensing S.A."/>
        </authorList>
    </citation>
    <scope>NUCLEOTIDE SEQUENCE [LARGE SCALE GENOMIC DNA]</scope>
    <source>
        <strain evidence="3 4">S276</strain>
    </source>
</reference>
<name>A0A388M8K5_CHABU</name>
<accession>A0A388M8K5</accession>
<sequence>METDCRSAWASRPSCPPTGALYTVNLIFHWIMALWSIQCGFAETTSNKSMDGELRITGMPPTGGDSSIEPLLVSSCTKVSGRVMDSLHFSDNDLKPLQRSDGRARMDGKTGKVVQSAQLHHLCRFLLELSEGQPITSSEHPFSERSWSDAPWNPQARGRALNFYGHFFHEGMNEWRTMDDRTAAISAENQRMNLHTERTGALVTPNGGDMPTQTGNMTLNPRSRSRNALTTWRRRTAQVNLTSFPAEADQLAIDQLNAGSAELVSAYQAQWTAVLNGMRYVPVPGSEPTTVQRERQDLADILLHTMRAVIWNNSMGELHSRSTLQLHHDLSHNVKILAAAVKVADNQLKQLDARIATLEARPPQAAPGCTPDMTDTTKQLNGRIDHVVNLIGDIGVFNGPDTISSTVAAIKTNITKLQTKPDAATKSYKMPHFDISKFDDHNKTDALAWWQHFLTEASCRTVPDDYMMKALYLQLIGGAQAWMNHLAATHTCTIAELHTHITWKEFEQLWFTRFMVRN</sequence>
<keyword evidence="2" id="KW-0732">Signal</keyword>
<evidence type="ECO:0008006" key="5">
    <source>
        <dbReference type="Google" id="ProtNLM"/>
    </source>
</evidence>
<dbReference type="Proteomes" id="UP000265515">
    <property type="component" value="Unassembled WGS sequence"/>
</dbReference>
<proteinExistence type="predicted"/>
<feature type="region of interest" description="Disordered" evidence="1">
    <location>
        <begin position="200"/>
        <end position="225"/>
    </location>
</feature>